<comment type="caution">
    <text evidence="2">The sequence shown here is derived from an EMBL/GenBank/DDBJ whole genome shotgun (WGS) entry which is preliminary data.</text>
</comment>
<dbReference type="Pfam" id="PF04977">
    <property type="entry name" value="DivIC"/>
    <property type="match status" value="1"/>
</dbReference>
<protein>
    <submittedName>
        <fullName evidence="2">Septum formation initiator family protein</fullName>
    </submittedName>
</protein>
<keyword evidence="3" id="KW-1185">Reference proteome</keyword>
<evidence type="ECO:0000313" key="2">
    <source>
        <dbReference type="EMBL" id="NMM46004.1"/>
    </source>
</evidence>
<dbReference type="EMBL" id="JABBNT010000005">
    <property type="protein sequence ID" value="NMM46004.1"/>
    <property type="molecule type" value="Genomic_DNA"/>
</dbReference>
<keyword evidence="1" id="KW-0175">Coiled coil</keyword>
<sequence length="106" mass="12304">MTALNELKRRSRQITLPALGACVLAYFAYHTVQGDHGLLSLMRLSNEVERARVALNHLQSDREVLERRVGLLDRRSLDLDMLEERLRLDLHKLRDNEVIIFLPTQS</sequence>
<dbReference type="AlphaFoldDB" id="A0A7Y0E2H3"/>
<evidence type="ECO:0000256" key="1">
    <source>
        <dbReference type="SAM" id="Coils"/>
    </source>
</evidence>
<name>A0A7Y0E2H3_9PROT</name>
<feature type="coiled-coil region" evidence="1">
    <location>
        <begin position="41"/>
        <end position="75"/>
    </location>
</feature>
<gene>
    <name evidence="2" type="ORF">HH303_16015</name>
</gene>
<accession>A0A7Y0E2H3</accession>
<reference evidence="2 3" key="1">
    <citation type="submission" date="2020-04" db="EMBL/GenBank/DDBJ databases">
        <title>Rhodospirillaceae bacterium KN72 isolated from deep sea.</title>
        <authorList>
            <person name="Zhang D.-C."/>
        </authorList>
    </citation>
    <scope>NUCLEOTIDE SEQUENCE [LARGE SCALE GENOMIC DNA]</scope>
    <source>
        <strain evidence="2 3">KN72</strain>
    </source>
</reference>
<proteinExistence type="predicted"/>
<dbReference type="Proteomes" id="UP000539372">
    <property type="component" value="Unassembled WGS sequence"/>
</dbReference>
<organism evidence="2 3">
    <name type="scientific">Pacificispira spongiicola</name>
    <dbReference type="NCBI Taxonomy" id="2729598"/>
    <lineage>
        <taxon>Bacteria</taxon>
        <taxon>Pseudomonadati</taxon>
        <taxon>Pseudomonadota</taxon>
        <taxon>Alphaproteobacteria</taxon>
        <taxon>Rhodospirillales</taxon>
        <taxon>Rhodospirillaceae</taxon>
        <taxon>Pacificispira</taxon>
    </lineage>
</organism>
<evidence type="ECO:0000313" key="3">
    <source>
        <dbReference type="Proteomes" id="UP000539372"/>
    </source>
</evidence>
<dbReference type="InterPro" id="IPR007060">
    <property type="entry name" value="FtsL/DivIC"/>
</dbReference>